<reference evidence="5" key="2">
    <citation type="journal article" date="2019" name="IMA Fungus">
        <title>Genome sequencing and comparison of five Tilletia species to identify candidate genes for the detection of regulated species infecting wheat.</title>
        <authorList>
            <person name="Nguyen H.D.T."/>
            <person name="Sultana T."/>
            <person name="Kesanakurti P."/>
            <person name="Hambleton S."/>
        </authorList>
    </citation>
    <scope>NUCLEOTIDE SEQUENCE</scope>
    <source>
        <strain evidence="5">DAOMC 238032</strain>
    </source>
</reference>
<keyword evidence="2" id="KW-0863">Zinc-finger</keyword>
<dbReference type="InterPro" id="IPR001878">
    <property type="entry name" value="Znf_CCHC"/>
</dbReference>
<feature type="compositionally biased region" description="Acidic residues" evidence="3">
    <location>
        <begin position="131"/>
        <end position="140"/>
    </location>
</feature>
<evidence type="ECO:0000256" key="3">
    <source>
        <dbReference type="SAM" id="MobiDB-lite"/>
    </source>
</evidence>
<feature type="compositionally biased region" description="Basic and acidic residues" evidence="3">
    <location>
        <begin position="23"/>
        <end position="43"/>
    </location>
</feature>
<keyword evidence="2" id="KW-0479">Metal-binding</keyword>
<feature type="region of interest" description="Disordered" evidence="3">
    <location>
        <begin position="112"/>
        <end position="140"/>
    </location>
</feature>
<reference evidence="5" key="1">
    <citation type="submission" date="2016-04" db="EMBL/GenBank/DDBJ databases">
        <authorList>
            <person name="Nguyen H.D."/>
            <person name="Kesanakurti P."/>
            <person name="Cullis J."/>
            <person name="Levesque C.A."/>
            <person name="Hambleton S."/>
        </authorList>
    </citation>
    <scope>NUCLEOTIDE SEQUENCE</scope>
    <source>
        <strain evidence="5">DAOMC 238032</strain>
    </source>
</reference>
<gene>
    <name evidence="5" type="ORF">A4X03_0g4522</name>
</gene>
<keyword evidence="2" id="KW-0862">Zinc</keyword>
<keyword evidence="1" id="KW-0507">mRNA processing</keyword>
<dbReference type="GO" id="GO:0006397">
    <property type="term" value="P:mRNA processing"/>
    <property type="evidence" value="ECO:0007669"/>
    <property type="project" value="UniProtKB-KW"/>
</dbReference>
<dbReference type="EMBL" id="LWDD02000621">
    <property type="protein sequence ID" value="KAE8257937.1"/>
    <property type="molecule type" value="Genomic_DNA"/>
</dbReference>
<organism evidence="5 6">
    <name type="scientific">Tilletia caries</name>
    <name type="common">wheat bunt fungus</name>
    <dbReference type="NCBI Taxonomy" id="13290"/>
    <lineage>
        <taxon>Eukaryota</taxon>
        <taxon>Fungi</taxon>
        <taxon>Dikarya</taxon>
        <taxon>Basidiomycota</taxon>
        <taxon>Ustilaginomycotina</taxon>
        <taxon>Exobasidiomycetes</taxon>
        <taxon>Tilletiales</taxon>
        <taxon>Tilletiaceae</taxon>
        <taxon>Tilletia</taxon>
    </lineage>
</organism>
<accession>A0A8T8TBT8</accession>
<dbReference type="Proteomes" id="UP000077671">
    <property type="component" value="Unassembled WGS sequence"/>
</dbReference>
<dbReference type="GO" id="GO:0008270">
    <property type="term" value="F:zinc ion binding"/>
    <property type="evidence" value="ECO:0007669"/>
    <property type="project" value="UniProtKB-KW"/>
</dbReference>
<proteinExistence type="predicted"/>
<evidence type="ECO:0000256" key="1">
    <source>
        <dbReference type="ARBA" id="ARBA00022664"/>
    </source>
</evidence>
<evidence type="ECO:0000313" key="5">
    <source>
        <dbReference type="EMBL" id="KAE8257937.1"/>
    </source>
</evidence>
<name>A0A8T8TBT8_9BASI</name>
<dbReference type="PROSITE" id="PS50158">
    <property type="entry name" value="ZF_CCHC"/>
    <property type="match status" value="1"/>
</dbReference>
<sequence length="233" mass="25539">MQGPTSVAGSYGKSHASHQRRRQIQDNREERVSQTAPVRERLAADGQKTRVWTATQVLTHASDVESISAPAGKRFRTAATNNKGGKLTAEQFSHHLKSNLCFGCFQSGHTKTDCPRRQQASSNHSQPAYILDEDDDEDGGTAEAHGVILIDSSTIKPVDGGESMALPLKLMIRIGGKLAYTLVDDGCTHNLIKPSLVKLHQLAYHRYPDPLALKQTTVGLLQLRMMSAWSGRK</sequence>
<comment type="caution">
    <text evidence="5">The sequence shown here is derived from an EMBL/GenBank/DDBJ whole genome shotgun (WGS) entry which is preliminary data.</text>
</comment>
<protein>
    <recommendedName>
        <fullName evidence="4">CCHC-type domain-containing protein</fullName>
    </recommendedName>
</protein>
<dbReference type="GO" id="GO:0003676">
    <property type="term" value="F:nucleic acid binding"/>
    <property type="evidence" value="ECO:0007669"/>
    <property type="project" value="InterPro"/>
</dbReference>
<dbReference type="AlphaFoldDB" id="A0A8T8TBT8"/>
<evidence type="ECO:0000256" key="2">
    <source>
        <dbReference type="PROSITE-ProRule" id="PRU00047"/>
    </source>
</evidence>
<feature type="region of interest" description="Disordered" evidence="3">
    <location>
        <begin position="1"/>
        <end position="44"/>
    </location>
</feature>
<feature type="domain" description="CCHC-type" evidence="4">
    <location>
        <begin position="101"/>
        <end position="116"/>
    </location>
</feature>
<dbReference type="SUPFAM" id="SSF57756">
    <property type="entry name" value="Retrovirus zinc finger-like domains"/>
    <property type="match status" value="1"/>
</dbReference>
<evidence type="ECO:0000259" key="4">
    <source>
        <dbReference type="PROSITE" id="PS50158"/>
    </source>
</evidence>
<dbReference type="Gene3D" id="4.10.60.10">
    <property type="entry name" value="Zinc finger, CCHC-type"/>
    <property type="match status" value="1"/>
</dbReference>
<dbReference type="InterPro" id="IPR036875">
    <property type="entry name" value="Znf_CCHC_sf"/>
</dbReference>
<evidence type="ECO:0000313" key="6">
    <source>
        <dbReference type="Proteomes" id="UP000077671"/>
    </source>
</evidence>